<dbReference type="Pfam" id="PF07690">
    <property type="entry name" value="MFS_1"/>
    <property type="match status" value="1"/>
</dbReference>
<reference evidence="10 11" key="1">
    <citation type="submission" date="2020-08" db="EMBL/GenBank/DDBJ databases">
        <title>Genomic Encyclopedia of Type Strains, Phase III (KMG-III): the genomes of soil and plant-associated and newly described type strains.</title>
        <authorList>
            <person name="Whitman W."/>
        </authorList>
    </citation>
    <scope>NUCLEOTIDE SEQUENCE [LARGE SCALE GENOMIC DNA]</scope>
    <source>
        <strain evidence="10 11">CECT 3259</strain>
    </source>
</reference>
<dbReference type="SUPFAM" id="SSF103473">
    <property type="entry name" value="MFS general substrate transporter"/>
    <property type="match status" value="1"/>
</dbReference>
<keyword evidence="5 8" id="KW-1133">Transmembrane helix</keyword>
<dbReference type="Proteomes" id="UP000528608">
    <property type="component" value="Unassembled WGS sequence"/>
</dbReference>
<feature type="transmembrane region" description="Helical" evidence="8">
    <location>
        <begin position="344"/>
        <end position="363"/>
    </location>
</feature>
<evidence type="ECO:0000259" key="9">
    <source>
        <dbReference type="PROSITE" id="PS50850"/>
    </source>
</evidence>
<dbReference type="InterPro" id="IPR004638">
    <property type="entry name" value="EmrB-like"/>
</dbReference>
<keyword evidence="7" id="KW-0046">Antibiotic resistance</keyword>
<evidence type="ECO:0000256" key="6">
    <source>
        <dbReference type="ARBA" id="ARBA00023136"/>
    </source>
</evidence>
<dbReference type="GO" id="GO:0046677">
    <property type="term" value="P:response to antibiotic"/>
    <property type="evidence" value="ECO:0007669"/>
    <property type="project" value="UniProtKB-KW"/>
</dbReference>
<feature type="transmembrane region" description="Helical" evidence="8">
    <location>
        <begin position="109"/>
        <end position="130"/>
    </location>
</feature>
<keyword evidence="4 8" id="KW-0812">Transmembrane</keyword>
<dbReference type="NCBIfam" id="TIGR00711">
    <property type="entry name" value="efflux_EmrB"/>
    <property type="match status" value="1"/>
</dbReference>
<dbReference type="GO" id="GO:0005886">
    <property type="term" value="C:plasma membrane"/>
    <property type="evidence" value="ECO:0007669"/>
    <property type="project" value="UniProtKB-SubCell"/>
</dbReference>
<gene>
    <name evidence="10" type="ORF">FHS36_006057</name>
</gene>
<feature type="transmembrane region" description="Helical" evidence="8">
    <location>
        <begin position="275"/>
        <end position="302"/>
    </location>
</feature>
<evidence type="ECO:0000256" key="3">
    <source>
        <dbReference type="ARBA" id="ARBA00022475"/>
    </source>
</evidence>
<dbReference type="InterPro" id="IPR011701">
    <property type="entry name" value="MFS"/>
</dbReference>
<feature type="domain" description="Major facilitator superfamily (MFS) profile" evidence="9">
    <location>
        <begin position="18"/>
        <end position="550"/>
    </location>
</feature>
<feature type="transmembrane region" description="Helical" evidence="8">
    <location>
        <begin position="16"/>
        <end position="40"/>
    </location>
</feature>
<dbReference type="PANTHER" id="PTHR42718:SF39">
    <property type="entry name" value="ACTINORHODIN TRANSPORTER-RELATED"/>
    <property type="match status" value="1"/>
</dbReference>
<dbReference type="RefSeq" id="WP_102919540.1">
    <property type="nucleotide sequence ID" value="NZ_JACHJF010000030.1"/>
</dbReference>
<feature type="transmembrane region" description="Helical" evidence="8">
    <location>
        <begin position="209"/>
        <end position="226"/>
    </location>
</feature>
<dbReference type="Gene3D" id="1.20.1720.10">
    <property type="entry name" value="Multidrug resistance protein D"/>
    <property type="match status" value="1"/>
</dbReference>
<keyword evidence="2" id="KW-0813">Transport</keyword>
<comment type="subcellular location">
    <subcellularLocation>
        <location evidence="1">Cell membrane</location>
        <topology evidence="1">Multi-pass membrane protein</topology>
    </subcellularLocation>
</comment>
<feature type="transmembrane region" description="Helical" evidence="8">
    <location>
        <begin position="52"/>
        <end position="72"/>
    </location>
</feature>
<organism evidence="10 11">
    <name type="scientific">Streptomyces eurocidicus</name>
    <name type="common">Streptoverticillium eurocidicus</name>
    <dbReference type="NCBI Taxonomy" id="66423"/>
    <lineage>
        <taxon>Bacteria</taxon>
        <taxon>Bacillati</taxon>
        <taxon>Actinomycetota</taxon>
        <taxon>Actinomycetes</taxon>
        <taxon>Kitasatosporales</taxon>
        <taxon>Streptomycetaceae</taxon>
        <taxon>Streptomyces</taxon>
    </lineage>
</organism>
<comment type="caution">
    <text evidence="10">The sequence shown here is derived from an EMBL/GenBank/DDBJ whole genome shotgun (WGS) entry which is preliminary data.</text>
</comment>
<feature type="transmembrane region" description="Helical" evidence="8">
    <location>
        <begin position="527"/>
        <end position="545"/>
    </location>
</feature>
<feature type="transmembrane region" description="Helical" evidence="8">
    <location>
        <begin position="84"/>
        <end position="103"/>
    </location>
</feature>
<keyword evidence="3" id="KW-1003">Cell membrane</keyword>
<dbReference type="InterPro" id="IPR020846">
    <property type="entry name" value="MFS_dom"/>
</dbReference>
<proteinExistence type="predicted"/>
<evidence type="ECO:0000256" key="5">
    <source>
        <dbReference type="ARBA" id="ARBA00022989"/>
    </source>
</evidence>
<evidence type="ECO:0000256" key="7">
    <source>
        <dbReference type="ARBA" id="ARBA00023251"/>
    </source>
</evidence>
<dbReference type="GO" id="GO:0022857">
    <property type="term" value="F:transmembrane transporter activity"/>
    <property type="evidence" value="ECO:0007669"/>
    <property type="project" value="InterPro"/>
</dbReference>
<feature type="transmembrane region" description="Helical" evidence="8">
    <location>
        <begin position="142"/>
        <end position="165"/>
    </location>
</feature>
<dbReference type="PROSITE" id="PS50850">
    <property type="entry name" value="MFS"/>
    <property type="match status" value="1"/>
</dbReference>
<feature type="transmembrane region" description="Helical" evidence="8">
    <location>
        <begin position="375"/>
        <end position="398"/>
    </location>
</feature>
<dbReference type="InterPro" id="IPR036259">
    <property type="entry name" value="MFS_trans_sf"/>
</dbReference>
<feature type="transmembrane region" description="Helical" evidence="8">
    <location>
        <begin position="177"/>
        <end position="197"/>
    </location>
</feature>
<evidence type="ECO:0000256" key="8">
    <source>
        <dbReference type="SAM" id="Phobius"/>
    </source>
</evidence>
<name>A0A7W8F5Y7_STREU</name>
<dbReference type="AlphaFoldDB" id="A0A7W8F5Y7"/>
<feature type="transmembrane region" description="Helical" evidence="8">
    <location>
        <begin position="419"/>
        <end position="438"/>
    </location>
</feature>
<dbReference type="OrthoDB" id="783189at2"/>
<keyword evidence="6 8" id="KW-0472">Membrane</keyword>
<sequence>MNSPATSHAPPDPRRWLALTALLAGTLMDVIDVTIVNVAIPHLQEDLGASYTAVQWTVAGYALTFALLLITGGRLGDIFGRKRLFLLGIAGFTAASLLCGLAVNAPMLIASRVAQGAMAGLMVPQVLATVHVAFPKGERAKVFGIHGAITAVGTILGPVLGGFLVQADLFGLSWRPIFLINLPIGLAALIIAARAMGESKAERAPRVDLVGMGLAALGLLMVIYPLTEGRSLGWPAWTFVMAAAGVCVLAVFVAHQRAKTACDDSPLMPTGLFTARGFSAGIGVQLLITLSLSVFFLAWMLYLQIGLGYSALRAGLAGLPFSAAVMIGAGLAMGALVPRFGRTVLQAGAVLMVVGLLLFAWQTGAAGPSIGYWQMAWPMAVFGLGMGMIVAPLTDTVLTDVPARDAGSASGVSATAGQLGSAFGAALVAVVFFGLLGGHTANGEVTDRLRTDLAATSLSTEQADRTVTAFTVCHRDRASQTDPASTPASCTAPVLASAQTDPRAADALRQAGARANAHTYTDTVGETVLYVAGLVTVALLLMFALPRKVRPAEPGVDQEETPAPAVTTA</sequence>
<protein>
    <submittedName>
        <fullName evidence="10">EmrB/QacA subfamily drug resistance transporter</fullName>
    </submittedName>
</protein>
<evidence type="ECO:0000256" key="1">
    <source>
        <dbReference type="ARBA" id="ARBA00004651"/>
    </source>
</evidence>
<dbReference type="CDD" id="cd17321">
    <property type="entry name" value="MFS_MMR_MDR_like"/>
    <property type="match status" value="1"/>
</dbReference>
<evidence type="ECO:0000256" key="2">
    <source>
        <dbReference type="ARBA" id="ARBA00022448"/>
    </source>
</evidence>
<evidence type="ECO:0000313" key="11">
    <source>
        <dbReference type="Proteomes" id="UP000528608"/>
    </source>
</evidence>
<feature type="transmembrane region" description="Helical" evidence="8">
    <location>
        <begin position="314"/>
        <end position="337"/>
    </location>
</feature>
<accession>A0A7W8F5Y7</accession>
<dbReference type="EMBL" id="JACHJF010000030">
    <property type="protein sequence ID" value="MBB5122584.1"/>
    <property type="molecule type" value="Genomic_DNA"/>
</dbReference>
<dbReference type="Gene3D" id="1.20.1250.20">
    <property type="entry name" value="MFS general substrate transporter like domains"/>
    <property type="match status" value="1"/>
</dbReference>
<evidence type="ECO:0000313" key="10">
    <source>
        <dbReference type="EMBL" id="MBB5122584.1"/>
    </source>
</evidence>
<dbReference type="PANTHER" id="PTHR42718">
    <property type="entry name" value="MAJOR FACILITATOR SUPERFAMILY MULTIDRUG TRANSPORTER MFSC"/>
    <property type="match status" value="1"/>
</dbReference>
<evidence type="ECO:0000256" key="4">
    <source>
        <dbReference type="ARBA" id="ARBA00022692"/>
    </source>
</evidence>
<feature type="transmembrane region" description="Helical" evidence="8">
    <location>
        <begin position="232"/>
        <end position="254"/>
    </location>
</feature>